<feature type="domain" description="U-box" evidence="3">
    <location>
        <begin position="1"/>
        <end position="66"/>
    </location>
</feature>
<dbReference type="InterPro" id="IPR013083">
    <property type="entry name" value="Znf_RING/FYVE/PHD"/>
</dbReference>
<dbReference type="Proteomes" id="UP001162972">
    <property type="component" value="Chromosome 8"/>
</dbReference>
<dbReference type="PROSITE" id="PS51698">
    <property type="entry name" value="U_BOX"/>
    <property type="match status" value="1"/>
</dbReference>
<dbReference type="Gene3D" id="3.30.40.10">
    <property type="entry name" value="Zinc/RING finger domain, C3HC4 (zinc finger)"/>
    <property type="match status" value="1"/>
</dbReference>
<evidence type="ECO:0000256" key="1">
    <source>
        <dbReference type="ARBA" id="ARBA00004906"/>
    </source>
</evidence>
<keyword evidence="2" id="KW-0808">Transferase</keyword>
<accession>A0AAD6PHX0</accession>
<dbReference type="EMBL" id="JAPFFJ010000004">
    <property type="protein sequence ID" value="KAJ6428923.1"/>
    <property type="molecule type" value="Genomic_DNA"/>
</dbReference>
<evidence type="ECO:0000313" key="5">
    <source>
        <dbReference type="Proteomes" id="UP001162972"/>
    </source>
</evidence>
<organism evidence="4 5">
    <name type="scientific">Salix udensis</name>
    <dbReference type="NCBI Taxonomy" id="889485"/>
    <lineage>
        <taxon>Eukaryota</taxon>
        <taxon>Viridiplantae</taxon>
        <taxon>Streptophyta</taxon>
        <taxon>Embryophyta</taxon>
        <taxon>Tracheophyta</taxon>
        <taxon>Spermatophyta</taxon>
        <taxon>Magnoliopsida</taxon>
        <taxon>eudicotyledons</taxon>
        <taxon>Gunneridae</taxon>
        <taxon>Pentapetalae</taxon>
        <taxon>rosids</taxon>
        <taxon>fabids</taxon>
        <taxon>Malpighiales</taxon>
        <taxon>Salicaceae</taxon>
        <taxon>Saliceae</taxon>
        <taxon>Salix</taxon>
    </lineage>
</organism>
<evidence type="ECO:0000259" key="3">
    <source>
        <dbReference type="PROSITE" id="PS51698"/>
    </source>
</evidence>
<dbReference type="PANTHER" id="PTHR23315">
    <property type="entry name" value="U BOX DOMAIN-CONTAINING"/>
    <property type="match status" value="1"/>
</dbReference>
<dbReference type="InterPro" id="IPR003613">
    <property type="entry name" value="Ubox_domain"/>
</dbReference>
<dbReference type="Pfam" id="PF04564">
    <property type="entry name" value="U-box"/>
    <property type="match status" value="1"/>
</dbReference>
<comment type="caution">
    <text evidence="4">The sequence shown here is derived from an EMBL/GenBank/DDBJ whole genome shotgun (WGS) entry which is preliminary data.</text>
</comment>
<evidence type="ECO:0000313" key="4">
    <source>
        <dbReference type="EMBL" id="KAJ6428923.1"/>
    </source>
</evidence>
<dbReference type="SMART" id="SM00504">
    <property type="entry name" value="Ubox"/>
    <property type="match status" value="1"/>
</dbReference>
<evidence type="ECO:0000256" key="2">
    <source>
        <dbReference type="ARBA" id="ARBA00022679"/>
    </source>
</evidence>
<keyword evidence="5" id="KW-1185">Reference proteome</keyword>
<dbReference type="SUPFAM" id="SSF57850">
    <property type="entry name" value="RING/U-box"/>
    <property type="match status" value="1"/>
</dbReference>
<dbReference type="AlphaFoldDB" id="A0AAD6PHX0"/>
<comment type="pathway">
    <text evidence="1">Protein modification; protein ubiquitination.</text>
</comment>
<proteinExistence type="predicted"/>
<dbReference type="GO" id="GO:0004842">
    <property type="term" value="F:ubiquitin-protein transferase activity"/>
    <property type="evidence" value="ECO:0007669"/>
    <property type="project" value="InterPro"/>
</dbReference>
<gene>
    <name evidence="4" type="ORF">OIU84_020547</name>
</gene>
<sequence length="122" mass="13682">MFRWKTLKLILLRLRRTYERSCIQKWLDAGHKTCPKTQQTLLHTALTPNYVLKSLIALWCESNGVELPKQSGASRSKKVGSSVSDCDRAAITTLLDKLANGSLEQQRSAAGELRLLAKRNAD</sequence>
<dbReference type="GO" id="GO:0016567">
    <property type="term" value="P:protein ubiquitination"/>
    <property type="evidence" value="ECO:0007669"/>
    <property type="project" value="InterPro"/>
</dbReference>
<protein>
    <recommendedName>
        <fullName evidence="3">U-box domain-containing protein</fullName>
    </recommendedName>
</protein>
<feature type="non-terminal residue" evidence="4">
    <location>
        <position position="1"/>
    </location>
</feature>
<dbReference type="PANTHER" id="PTHR23315:SF111">
    <property type="entry name" value="U-BOX DOMAIN-CONTAINING PROTEIN 14"/>
    <property type="match status" value="1"/>
</dbReference>
<reference evidence="4 5" key="1">
    <citation type="journal article" date="2023" name="Int. J. Mol. Sci.">
        <title>De Novo Assembly and Annotation of 11 Diverse Shrub Willow (Salix) Genomes Reveals Novel Gene Organization in Sex-Linked Regions.</title>
        <authorList>
            <person name="Hyden B."/>
            <person name="Feng K."/>
            <person name="Yates T.B."/>
            <person name="Jawdy S."/>
            <person name="Cereghino C."/>
            <person name="Smart L.B."/>
            <person name="Muchero W."/>
        </authorList>
    </citation>
    <scope>NUCLEOTIDE SEQUENCE [LARGE SCALE GENOMIC DNA]</scope>
    <source>
        <tissue evidence="4">Shoot tip</tissue>
    </source>
</reference>
<name>A0AAD6PHX0_9ROSI</name>